<dbReference type="Pfam" id="PF01107">
    <property type="entry name" value="MP"/>
    <property type="match status" value="1"/>
</dbReference>
<sequence>MPSIPLKSQSAKNIYSLFEIDYLKEEDIFQPTNLPTVNPYAAYKKSPFSLIKPVNALIHSSSKQVKEYIQASWFYSYLIFASSSEQFVTPDIPPKFPREWIQAGYSHIHFGAVRLALNYHGTKGKLVVAKIALLDSRYLEYQHACIATIEATLNLGLVMVTLFPNFKMALVDPNLLEALKF</sequence>
<proteinExistence type="predicted"/>
<dbReference type="PANTHER" id="PTHR48435">
    <property type="entry name" value="POLYPROTEIN"/>
    <property type="match status" value="1"/>
</dbReference>
<gene>
    <name evidence="1" type="ORF">PVK06_004848</name>
</gene>
<protein>
    <submittedName>
        <fullName evidence="1">Uncharacterized protein</fullName>
    </submittedName>
</protein>
<comment type="caution">
    <text evidence="1">The sequence shown here is derived from an EMBL/GenBank/DDBJ whole genome shotgun (WGS) entry which is preliminary data.</text>
</comment>
<evidence type="ECO:0000313" key="1">
    <source>
        <dbReference type="EMBL" id="KAK5842484.1"/>
    </source>
</evidence>
<keyword evidence="2" id="KW-1185">Reference proteome</keyword>
<accession>A0ABR0QT24</accession>
<dbReference type="PANTHER" id="PTHR48435:SF1">
    <property type="entry name" value="POLYPROTEIN"/>
    <property type="match status" value="1"/>
</dbReference>
<evidence type="ECO:0000313" key="2">
    <source>
        <dbReference type="Proteomes" id="UP001358586"/>
    </source>
</evidence>
<dbReference type="InterPro" id="IPR028919">
    <property type="entry name" value="Viral_movement"/>
</dbReference>
<dbReference type="InterPro" id="IPR053098">
    <property type="entry name" value="Petuviruses_polyprotein"/>
</dbReference>
<dbReference type="EMBL" id="JARKNE010000002">
    <property type="protein sequence ID" value="KAK5842484.1"/>
    <property type="molecule type" value="Genomic_DNA"/>
</dbReference>
<name>A0ABR0QT24_GOSAR</name>
<dbReference type="Proteomes" id="UP001358586">
    <property type="component" value="Chromosome 2"/>
</dbReference>
<reference evidence="1 2" key="1">
    <citation type="submission" date="2023-03" db="EMBL/GenBank/DDBJ databases">
        <title>WGS of Gossypium arboreum.</title>
        <authorList>
            <person name="Yu D."/>
        </authorList>
    </citation>
    <scope>NUCLEOTIDE SEQUENCE [LARGE SCALE GENOMIC DNA]</scope>
    <source>
        <tissue evidence="1">Leaf</tissue>
    </source>
</reference>
<organism evidence="1 2">
    <name type="scientific">Gossypium arboreum</name>
    <name type="common">Tree cotton</name>
    <name type="synonym">Gossypium nanking</name>
    <dbReference type="NCBI Taxonomy" id="29729"/>
    <lineage>
        <taxon>Eukaryota</taxon>
        <taxon>Viridiplantae</taxon>
        <taxon>Streptophyta</taxon>
        <taxon>Embryophyta</taxon>
        <taxon>Tracheophyta</taxon>
        <taxon>Spermatophyta</taxon>
        <taxon>Magnoliopsida</taxon>
        <taxon>eudicotyledons</taxon>
        <taxon>Gunneridae</taxon>
        <taxon>Pentapetalae</taxon>
        <taxon>rosids</taxon>
        <taxon>malvids</taxon>
        <taxon>Malvales</taxon>
        <taxon>Malvaceae</taxon>
        <taxon>Malvoideae</taxon>
        <taxon>Gossypium</taxon>
    </lineage>
</organism>